<dbReference type="OrthoDB" id="6431331at2759"/>
<proteinExistence type="predicted"/>
<protein>
    <recommendedName>
        <fullName evidence="5">Alpha/beta-hydrolase</fullName>
    </recommendedName>
</protein>
<evidence type="ECO:0000256" key="2">
    <source>
        <dbReference type="SAM" id="Phobius"/>
    </source>
</evidence>
<dbReference type="PANTHER" id="PTHR37471:SF1">
    <property type="entry name" value="AB HYDROLASE-1 DOMAIN-CONTAINING PROTEIN"/>
    <property type="match status" value="1"/>
</dbReference>
<feature type="region of interest" description="Disordered" evidence="1">
    <location>
        <begin position="539"/>
        <end position="560"/>
    </location>
</feature>
<dbReference type="EMBL" id="KB468113">
    <property type="protein sequence ID" value="PCH41076.1"/>
    <property type="molecule type" value="Genomic_DNA"/>
</dbReference>
<keyword evidence="2" id="KW-0472">Membrane</keyword>
<dbReference type="InterPro" id="IPR029058">
    <property type="entry name" value="AB_hydrolase_fold"/>
</dbReference>
<dbReference type="PANTHER" id="PTHR37471">
    <property type="entry name" value="UNNAMED PRODUCT"/>
    <property type="match status" value="1"/>
</dbReference>
<name>A0A2H3JFW3_WOLCO</name>
<keyword evidence="2" id="KW-1133">Transmembrane helix</keyword>
<evidence type="ECO:0008006" key="5">
    <source>
        <dbReference type="Google" id="ProtNLM"/>
    </source>
</evidence>
<feature type="transmembrane region" description="Helical" evidence="2">
    <location>
        <begin position="25"/>
        <end position="51"/>
    </location>
</feature>
<dbReference type="AlphaFoldDB" id="A0A2H3JFW3"/>
<accession>A0A2H3JFW3</accession>
<dbReference type="OMA" id="SWAFVIY"/>
<evidence type="ECO:0000313" key="4">
    <source>
        <dbReference type="Proteomes" id="UP000218811"/>
    </source>
</evidence>
<sequence length="560" mass="64062">MQPKHANKLAADLAEQLAPSRTRDLSFYVVLFAAVIPLWSIVPLSWAFVIYSLRSGKIWTYAWAGRALFAAALCEVFFSVHHYSLARFIRGPHSLPPNKLVELQQAFNRVLKSGLADLSEDGYDEESLDDERPGSPAEEITTLRYDDPRAVDFRNNLRTWFGKVPWSQIHKEDMYTWLYWAIFNAPYAPFDSLPKSHQTTLKEVCQLIEARSGSTFPEGSNPSVRALRLTLDPVSVVWRPLVWYLGVALSNYLLRRKMVRKWNVEFGTYHGLDYLIRIPPGWNAHTGRRPIVFMHGLGLGLTQYNRFITHLLRNAPEHPLLVPLHPHVSQEIFHPRFLRPMGRRDMARTLAGLLDKLGWAKWQEKAESEAEAEADPARVPMGVTMISHSNGSFAHAWMLKHYPAMVTRSCFIDPVTFCSWEGDLCYNFVYRPASTGMELVIKFFVGGELGVANFLQRHFDWYANSLWYEEIPNARDPNKTMFFLGGKDAIVNADRVRRYLMSHGIRKNLWYDPNGRHGQAMLRGSPGQKEIFRWLLQTEKPSSSSPSSSKPSLLLSPPSS</sequence>
<dbReference type="Proteomes" id="UP000218811">
    <property type="component" value="Unassembled WGS sequence"/>
</dbReference>
<keyword evidence="2" id="KW-0812">Transmembrane</keyword>
<evidence type="ECO:0000256" key="1">
    <source>
        <dbReference type="SAM" id="MobiDB-lite"/>
    </source>
</evidence>
<feature type="compositionally biased region" description="Low complexity" evidence="1">
    <location>
        <begin position="540"/>
        <end position="560"/>
    </location>
</feature>
<gene>
    <name evidence="3" type="ORF">WOLCODRAFT_137175</name>
</gene>
<reference evidence="3 4" key="1">
    <citation type="journal article" date="2012" name="Science">
        <title>The Paleozoic origin of enzymatic lignin decomposition reconstructed from 31 fungal genomes.</title>
        <authorList>
            <person name="Floudas D."/>
            <person name="Binder M."/>
            <person name="Riley R."/>
            <person name="Barry K."/>
            <person name="Blanchette R.A."/>
            <person name="Henrissat B."/>
            <person name="Martinez A.T."/>
            <person name="Otillar R."/>
            <person name="Spatafora J.W."/>
            <person name="Yadav J.S."/>
            <person name="Aerts A."/>
            <person name="Benoit I."/>
            <person name="Boyd A."/>
            <person name="Carlson A."/>
            <person name="Copeland A."/>
            <person name="Coutinho P.M."/>
            <person name="de Vries R.P."/>
            <person name="Ferreira P."/>
            <person name="Findley K."/>
            <person name="Foster B."/>
            <person name="Gaskell J."/>
            <person name="Glotzer D."/>
            <person name="Gorecki P."/>
            <person name="Heitman J."/>
            <person name="Hesse C."/>
            <person name="Hori C."/>
            <person name="Igarashi K."/>
            <person name="Jurgens J.A."/>
            <person name="Kallen N."/>
            <person name="Kersten P."/>
            <person name="Kohler A."/>
            <person name="Kuees U."/>
            <person name="Kumar T.K.A."/>
            <person name="Kuo A."/>
            <person name="LaButti K."/>
            <person name="Larrondo L.F."/>
            <person name="Lindquist E."/>
            <person name="Ling A."/>
            <person name="Lombard V."/>
            <person name="Lucas S."/>
            <person name="Lundell T."/>
            <person name="Martin R."/>
            <person name="McLaughlin D.J."/>
            <person name="Morgenstern I."/>
            <person name="Morin E."/>
            <person name="Murat C."/>
            <person name="Nagy L.G."/>
            <person name="Nolan M."/>
            <person name="Ohm R.A."/>
            <person name="Patyshakuliyeva A."/>
            <person name="Rokas A."/>
            <person name="Ruiz-Duenas F.J."/>
            <person name="Sabat G."/>
            <person name="Salamov A."/>
            <person name="Samejima M."/>
            <person name="Schmutz J."/>
            <person name="Slot J.C."/>
            <person name="St John F."/>
            <person name="Stenlid J."/>
            <person name="Sun H."/>
            <person name="Sun S."/>
            <person name="Syed K."/>
            <person name="Tsang A."/>
            <person name="Wiebenga A."/>
            <person name="Young D."/>
            <person name="Pisabarro A."/>
            <person name="Eastwood D.C."/>
            <person name="Martin F."/>
            <person name="Cullen D."/>
            <person name="Grigoriev I.V."/>
            <person name="Hibbett D.S."/>
        </authorList>
    </citation>
    <scope>NUCLEOTIDE SEQUENCE [LARGE SCALE GENOMIC DNA]</scope>
    <source>
        <strain evidence="3 4">MD-104</strain>
    </source>
</reference>
<dbReference type="SUPFAM" id="SSF53474">
    <property type="entry name" value="alpha/beta-Hydrolases"/>
    <property type="match status" value="1"/>
</dbReference>
<dbReference type="Gene3D" id="3.40.50.1820">
    <property type="entry name" value="alpha/beta hydrolase"/>
    <property type="match status" value="1"/>
</dbReference>
<evidence type="ECO:0000313" key="3">
    <source>
        <dbReference type="EMBL" id="PCH41076.1"/>
    </source>
</evidence>
<keyword evidence="4" id="KW-1185">Reference proteome</keyword>
<feature type="transmembrane region" description="Helical" evidence="2">
    <location>
        <begin position="63"/>
        <end position="83"/>
    </location>
</feature>
<dbReference type="STRING" id="742152.A0A2H3JFW3"/>
<organism evidence="3 4">
    <name type="scientific">Wolfiporia cocos (strain MD-104)</name>
    <name type="common">Brown rot fungus</name>
    <dbReference type="NCBI Taxonomy" id="742152"/>
    <lineage>
        <taxon>Eukaryota</taxon>
        <taxon>Fungi</taxon>
        <taxon>Dikarya</taxon>
        <taxon>Basidiomycota</taxon>
        <taxon>Agaricomycotina</taxon>
        <taxon>Agaricomycetes</taxon>
        <taxon>Polyporales</taxon>
        <taxon>Phaeolaceae</taxon>
        <taxon>Wolfiporia</taxon>
    </lineage>
</organism>